<comment type="caution">
    <text evidence="1">The sequence shown here is derived from an EMBL/GenBank/DDBJ whole genome shotgun (WGS) entry which is preliminary data.</text>
</comment>
<dbReference type="EMBL" id="BJWL01000006">
    <property type="protein sequence ID" value="GFY88787.1"/>
    <property type="molecule type" value="Genomic_DNA"/>
</dbReference>
<reference evidence="1 2" key="1">
    <citation type="submission" date="2019-07" db="EMBL/GenBank/DDBJ databases">
        <title>De Novo Assembly of kiwifruit Actinidia rufa.</title>
        <authorList>
            <person name="Sugita-Konishi S."/>
            <person name="Sato K."/>
            <person name="Mori E."/>
            <person name="Abe Y."/>
            <person name="Kisaki G."/>
            <person name="Hamano K."/>
            <person name="Suezawa K."/>
            <person name="Otani M."/>
            <person name="Fukuda T."/>
            <person name="Manabe T."/>
            <person name="Gomi K."/>
            <person name="Tabuchi M."/>
            <person name="Akimitsu K."/>
            <person name="Kataoka I."/>
        </authorList>
    </citation>
    <scope>NUCLEOTIDE SEQUENCE [LARGE SCALE GENOMIC DNA]</scope>
    <source>
        <strain evidence="2">cv. Fuchu</strain>
    </source>
</reference>
<keyword evidence="2" id="KW-1185">Reference proteome</keyword>
<dbReference type="AlphaFoldDB" id="A0A7J0ET85"/>
<dbReference type="Proteomes" id="UP000585474">
    <property type="component" value="Unassembled WGS sequence"/>
</dbReference>
<evidence type="ECO:0000313" key="2">
    <source>
        <dbReference type="Proteomes" id="UP000585474"/>
    </source>
</evidence>
<evidence type="ECO:0000313" key="1">
    <source>
        <dbReference type="EMBL" id="GFY88787.1"/>
    </source>
</evidence>
<proteinExistence type="predicted"/>
<organism evidence="1 2">
    <name type="scientific">Actinidia rufa</name>
    <dbReference type="NCBI Taxonomy" id="165716"/>
    <lineage>
        <taxon>Eukaryota</taxon>
        <taxon>Viridiplantae</taxon>
        <taxon>Streptophyta</taxon>
        <taxon>Embryophyta</taxon>
        <taxon>Tracheophyta</taxon>
        <taxon>Spermatophyta</taxon>
        <taxon>Magnoliopsida</taxon>
        <taxon>eudicotyledons</taxon>
        <taxon>Gunneridae</taxon>
        <taxon>Pentapetalae</taxon>
        <taxon>asterids</taxon>
        <taxon>Ericales</taxon>
        <taxon>Actinidiaceae</taxon>
        <taxon>Actinidia</taxon>
    </lineage>
</organism>
<protein>
    <submittedName>
        <fullName evidence="1">Uncharacterized protein</fullName>
    </submittedName>
</protein>
<gene>
    <name evidence="1" type="ORF">Acr_06g0007270</name>
</gene>
<name>A0A7J0ET85_9ERIC</name>
<accession>A0A7J0ET85</accession>
<sequence>MATGTPTAFHTKTSTPTWVLDSGVNDHMTGTPSLPSPDAATIPANLDGLPRPIPLFDSPLVQAPPALDAQDPLKIYTRRASPLALLPDSSSVSGTFLSHLVPPSVSSRYPSRTRHPPDRFGFSSCTNHLIAKYMSH</sequence>